<name>A0A8H2XGK3_9AGAM</name>
<dbReference type="InterPro" id="IPR051678">
    <property type="entry name" value="AGP_Transferase"/>
</dbReference>
<comment type="caution">
    <text evidence="1">The sequence shown here is derived from an EMBL/GenBank/DDBJ whole genome shotgun (WGS) entry which is preliminary data.</text>
</comment>
<dbReference type="Proteomes" id="UP000663853">
    <property type="component" value="Unassembled WGS sequence"/>
</dbReference>
<dbReference type="PANTHER" id="PTHR21310">
    <property type="entry name" value="AMINOGLYCOSIDE PHOSPHOTRANSFERASE-RELATED-RELATED"/>
    <property type="match status" value="1"/>
</dbReference>
<dbReference type="PANTHER" id="PTHR21310:SF13">
    <property type="entry name" value="AMINOGLYCOSIDE PHOSPHOTRANSFERASE DOMAIN-CONTAINING PROTEIN"/>
    <property type="match status" value="1"/>
</dbReference>
<proteinExistence type="predicted"/>
<protein>
    <recommendedName>
        <fullName evidence="3">Aminoglycoside phosphotransferase domain-containing protein</fullName>
    </recommendedName>
</protein>
<reference evidence="1" key="1">
    <citation type="submission" date="2021-01" db="EMBL/GenBank/DDBJ databases">
        <authorList>
            <person name="Kaushik A."/>
        </authorList>
    </citation>
    <scope>NUCLEOTIDE SEQUENCE</scope>
    <source>
        <strain evidence="1">AG6-10EEA</strain>
    </source>
</reference>
<evidence type="ECO:0000313" key="2">
    <source>
        <dbReference type="Proteomes" id="UP000663853"/>
    </source>
</evidence>
<sequence length="308" mass="35045">MIMQKIPGISPHGDKWKSLPCKVKCNVVKQVAAHLAILFSQRFEQAGSLYFAGDGDLTHFKVGPIVSLPFYRMIDGVVEHPDMPLDVRETLDCPRGPYKSTSDYLASHLRAELLKMDRFRSATLSSICSDDAVPIFEKAQEVMRLAVELCDSYPGDRAIPPNINTPNRSYTFMLDDFRLANILIDENTGHVNGYVNFEATTLVPLWQSATVPQWIPDPDGDMAGWYGGTPEDQKELWSTFHTTMDHLDHGLTGGEWRRAYEAGKHFRDFADRIHMGIPYWAKEMEDRVKDRMEWAQQHPGVGMPDKDW</sequence>
<evidence type="ECO:0008006" key="3">
    <source>
        <dbReference type="Google" id="ProtNLM"/>
    </source>
</evidence>
<evidence type="ECO:0000313" key="1">
    <source>
        <dbReference type="EMBL" id="CAE6426132.1"/>
    </source>
</evidence>
<gene>
    <name evidence="1" type="ORF">RDB_LOCUS18549</name>
</gene>
<accession>A0A8H2XGK3</accession>
<dbReference type="AlphaFoldDB" id="A0A8H2XGK3"/>
<dbReference type="EMBL" id="CAJMXA010000326">
    <property type="protein sequence ID" value="CAE6426132.1"/>
    <property type="molecule type" value="Genomic_DNA"/>
</dbReference>
<organism evidence="1 2">
    <name type="scientific">Rhizoctonia solani</name>
    <dbReference type="NCBI Taxonomy" id="456999"/>
    <lineage>
        <taxon>Eukaryota</taxon>
        <taxon>Fungi</taxon>
        <taxon>Dikarya</taxon>
        <taxon>Basidiomycota</taxon>
        <taxon>Agaricomycotina</taxon>
        <taxon>Agaricomycetes</taxon>
        <taxon>Cantharellales</taxon>
        <taxon>Ceratobasidiaceae</taxon>
        <taxon>Rhizoctonia</taxon>
    </lineage>
</organism>